<protein>
    <submittedName>
        <fullName evidence="3">Uncharacterized protein</fullName>
    </submittedName>
</protein>
<evidence type="ECO:0000313" key="3">
    <source>
        <dbReference type="EMBL" id="GBE60525.1"/>
    </source>
</evidence>
<feature type="compositionally biased region" description="Basic and acidic residues" evidence="1">
    <location>
        <begin position="136"/>
        <end position="145"/>
    </location>
</feature>
<comment type="caution">
    <text evidence="3">The sequence shown here is derived from an EMBL/GenBank/DDBJ whole genome shotgun (WGS) entry which is preliminary data.</text>
</comment>
<dbReference type="GeneID" id="39874295"/>
<organism evidence="3 4">
    <name type="scientific">Babesia ovata</name>
    <dbReference type="NCBI Taxonomy" id="189622"/>
    <lineage>
        <taxon>Eukaryota</taxon>
        <taxon>Sar</taxon>
        <taxon>Alveolata</taxon>
        <taxon>Apicomplexa</taxon>
        <taxon>Aconoidasida</taxon>
        <taxon>Piroplasmida</taxon>
        <taxon>Babesiidae</taxon>
        <taxon>Babesia</taxon>
    </lineage>
</organism>
<feature type="region of interest" description="Disordered" evidence="1">
    <location>
        <begin position="325"/>
        <end position="374"/>
    </location>
</feature>
<keyword evidence="4" id="KW-1185">Reference proteome</keyword>
<name>A0A2H6KC09_9APIC</name>
<accession>A0A2H6KC09</accession>
<keyword evidence="2" id="KW-0732">Signal</keyword>
<dbReference type="Proteomes" id="UP000236319">
    <property type="component" value="Unassembled WGS sequence"/>
</dbReference>
<dbReference type="VEuPathDB" id="PiroplasmaDB:BOVATA_020180"/>
<evidence type="ECO:0000256" key="1">
    <source>
        <dbReference type="SAM" id="MobiDB-lite"/>
    </source>
</evidence>
<feature type="compositionally biased region" description="Polar residues" evidence="1">
    <location>
        <begin position="474"/>
        <end position="494"/>
    </location>
</feature>
<feature type="compositionally biased region" description="Basic and acidic residues" evidence="1">
    <location>
        <begin position="111"/>
        <end position="120"/>
    </location>
</feature>
<feature type="region of interest" description="Disordered" evidence="1">
    <location>
        <begin position="187"/>
        <end position="208"/>
    </location>
</feature>
<feature type="chain" id="PRO_5014177504" evidence="2">
    <location>
        <begin position="21"/>
        <end position="778"/>
    </location>
</feature>
<feature type="compositionally biased region" description="Basic residues" evidence="1">
    <location>
        <begin position="121"/>
        <end position="135"/>
    </location>
</feature>
<feature type="compositionally biased region" description="Polar residues" evidence="1">
    <location>
        <begin position="325"/>
        <end position="336"/>
    </location>
</feature>
<proteinExistence type="predicted"/>
<dbReference type="AlphaFoldDB" id="A0A2H6KC09"/>
<feature type="compositionally biased region" description="Basic and acidic residues" evidence="1">
    <location>
        <begin position="502"/>
        <end position="516"/>
    </location>
</feature>
<gene>
    <name evidence="3" type="ORF">BOVATA_020180</name>
</gene>
<feature type="region of interest" description="Disordered" evidence="1">
    <location>
        <begin position="462"/>
        <end position="518"/>
    </location>
</feature>
<feature type="region of interest" description="Disordered" evidence="1">
    <location>
        <begin position="106"/>
        <end position="150"/>
    </location>
</feature>
<feature type="compositionally biased region" description="Polar residues" evidence="1">
    <location>
        <begin position="356"/>
        <end position="368"/>
    </location>
</feature>
<dbReference type="EMBL" id="BDSA01000002">
    <property type="protein sequence ID" value="GBE60525.1"/>
    <property type="molecule type" value="Genomic_DNA"/>
</dbReference>
<evidence type="ECO:0000256" key="2">
    <source>
        <dbReference type="SAM" id="SignalP"/>
    </source>
</evidence>
<sequence>MHNVRLVLLLFAIVFGSGDAGALNARVFASVRSSYTGNDAARVPHIRSNHIAFAIPGLSQRLNSSASCGVCCTTSLQDVTCPEGVGQTDESRRVGNRITIRRHCLHAAHSSHQDKTTNEARKRKSRSIKRSGRKRTLVEVSKEENVPSEGRIGAKNVKSVDIKGNDDIKDVVSRVKKNLKVAKGKDAVGVASASRGDTTSSKKNTRDRLSTDKLTTSQIHLIDFNTTGETDAVESEWSYDREVEPIDVAPEVPELSPITQDDSKSEEGGASAISNRRLHVLHALFSDEHRINARDIVSVLYHQLGSPNVDLINLYRNIESEGGNSYNEHLKSSNANEDTDAEGSEQHAYSGRGDSSAVSQNYDSNNVTPLDISPDSGYIKPLLESESVVRVTVEQNHGEEATDDGREHKNRNTLHATTVSLTPSELRTLKHINASANHEKLNLLRSMGRHKRISAIFLPVGGNTHDSQHDNAGDHQNQGDTSGINIGFGSSNKPFNGMHSELNNEKPPKEEADRAVANRKSTKTLDTGVDSNFKTELDDTLYVDAYDSLGNKSLGYTVNDTEESYMPIVNTAFGSMDTPASAEVSSNFQNVSGKEYTFYRSTDDLSANLTSDYHHSFDSLLLSVPTKTRKLHKKTGGDQIETDKGGVAEGQNAILEHETIPDITSTGDDSVLSIPGNSCKNTEQTKEQDASGFSIPVNMFTLRRGFLASLYKTYLRPSLISTLESVFKTKIEEPCGAMDFITLGVDAEKLIGKARRFVNDFAWQTSDDRGDGFLPGSR</sequence>
<evidence type="ECO:0000313" key="4">
    <source>
        <dbReference type="Proteomes" id="UP000236319"/>
    </source>
</evidence>
<feature type="signal peptide" evidence="2">
    <location>
        <begin position="1"/>
        <end position="20"/>
    </location>
</feature>
<reference evidence="3 4" key="1">
    <citation type="journal article" date="2017" name="BMC Genomics">
        <title>Whole-genome assembly of Babesia ovata and comparative genomics between closely related pathogens.</title>
        <authorList>
            <person name="Yamagishi J."/>
            <person name="Asada M."/>
            <person name="Hakimi H."/>
            <person name="Tanaka T.Q."/>
            <person name="Sugimoto C."/>
            <person name="Kawazu S."/>
        </authorList>
    </citation>
    <scope>NUCLEOTIDE SEQUENCE [LARGE SCALE GENOMIC DNA]</scope>
    <source>
        <strain evidence="3 4">Miyake</strain>
    </source>
</reference>
<dbReference type="RefSeq" id="XP_028866768.1">
    <property type="nucleotide sequence ID" value="XM_029010935.1"/>
</dbReference>